<sequence>MNFNYAERMSNLKASEIREILKVTQRPEVISFAGGLPAPELFPIDEIKEVNRIVLEEDGESVLQYTTTEGYNPLREWCADRMNKRLGTNFEYDHILITHGSQQALDLSGKVFLNKGDIVLCESPTYLAAISAFKAYECNFIEVPTDDDGMIISELEDLLKTTKNVKMIYVIPEFQNPTGRTWSIARRKAIAELVSKYNVIVLEDNPYGELRFEGKTLPSIKSFDNSGQVLCMGTFSKIFCPGYRIGWIAGHKELIQKYILVKQCTDLQCNTIAQRDIAKYLELYDIDKHIEKIREVYRERCDLAFNTMEREFPKEVKFKKPQGGLFMWIELPNKINARDVLEKCLERNVAFVPGGSFFPNGGHENTFRINFSNMPNERIVEGIKCIGEVLKEYI</sequence>
<dbReference type="InterPro" id="IPR050859">
    <property type="entry name" value="Class-I_PLP-dep_aminotransf"/>
</dbReference>
<dbReference type="Gene3D" id="3.40.640.10">
    <property type="entry name" value="Type I PLP-dependent aspartate aminotransferase-like (Major domain)"/>
    <property type="match status" value="1"/>
</dbReference>
<evidence type="ECO:0000256" key="3">
    <source>
        <dbReference type="ARBA" id="ARBA00011738"/>
    </source>
</evidence>
<dbReference type="RefSeq" id="WP_119365681.1">
    <property type="nucleotide sequence ID" value="NZ_QXDJ01000001.1"/>
</dbReference>
<comment type="cofactor">
    <cofactor evidence="1">
        <name>pyridoxal 5'-phosphate</name>
        <dbReference type="ChEBI" id="CHEBI:597326"/>
    </cofactor>
</comment>
<evidence type="ECO:0000256" key="5">
    <source>
        <dbReference type="ARBA" id="ARBA00022679"/>
    </source>
</evidence>
<dbReference type="EMBL" id="QXDJ01000001">
    <property type="protein sequence ID" value="RII36377.1"/>
    <property type="molecule type" value="Genomic_DNA"/>
</dbReference>
<dbReference type="InterPro" id="IPR015421">
    <property type="entry name" value="PyrdxlP-dep_Trfase_major"/>
</dbReference>
<dbReference type="PANTHER" id="PTHR42790:SF19">
    <property type="entry name" value="KYNURENINE_ALPHA-AMINOADIPATE AMINOTRANSFERASE, MITOCHONDRIAL"/>
    <property type="match status" value="1"/>
</dbReference>
<evidence type="ECO:0000256" key="2">
    <source>
        <dbReference type="ARBA" id="ARBA00007441"/>
    </source>
</evidence>
<gene>
    <name evidence="8" type="ORF">D2A34_03055</name>
</gene>
<dbReference type="GO" id="GO:0008483">
    <property type="term" value="F:transaminase activity"/>
    <property type="evidence" value="ECO:0007669"/>
    <property type="project" value="UniProtKB-KW"/>
</dbReference>
<dbReference type="SUPFAM" id="SSF53383">
    <property type="entry name" value="PLP-dependent transferases"/>
    <property type="match status" value="1"/>
</dbReference>
<name>A0A399IV70_9CLOT</name>
<keyword evidence="4 8" id="KW-0032">Aminotransferase</keyword>
<dbReference type="CDD" id="cd00609">
    <property type="entry name" value="AAT_like"/>
    <property type="match status" value="1"/>
</dbReference>
<dbReference type="Pfam" id="PF00155">
    <property type="entry name" value="Aminotran_1_2"/>
    <property type="match status" value="1"/>
</dbReference>
<evidence type="ECO:0000256" key="4">
    <source>
        <dbReference type="ARBA" id="ARBA00022576"/>
    </source>
</evidence>
<dbReference type="GO" id="GO:0030170">
    <property type="term" value="F:pyridoxal phosphate binding"/>
    <property type="evidence" value="ECO:0007669"/>
    <property type="project" value="InterPro"/>
</dbReference>
<evidence type="ECO:0000259" key="7">
    <source>
        <dbReference type="Pfam" id="PF00155"/>
    </source>
</evidence>
<comment type="similarity">
    <text evidence="2">Belongs to the class-I pyridoxal-phosphate-dependent aminotransferase family.</text>
</comment>
<reference evidence="8 9" key="1">
    <citation type="submission" date="2018-08" db="EMBL/GenBank/DDBJ databases">
        <title>Genome of Clostridium chromiireducens C1, DSM12136.</title>
        <authorList>
            <person name="Xing M."/>
            <person name="Wei Y."/>
            <person name="Ang E.L."/>
            <person name="Zhao H."/>
            <person name="Zhang Y."/>
        </authorList>
    </citation>
    <scope>NUCLEOTIDE SEQUENCE [LARGE SCALE GENOMIC DNA]</scope>
    <source>
        <strain evidence="8 9">C1</strain>
    </source>
</reference>
<dbReference type="Gene3D" id="3.90.1150.10">
    <property type="entry name" value="Aspartate Aminotransferase, domain 1"/>
    <property type="match status" value="1"/>
</dbReference>
<comment type="caution">
    <text evidence="8">The sequence shown here is derived from an EMBL/GenBank/DDBJ whole genome shotgun (WGS) entry which is preliminary data.</text>
</comment>
<dbReference type="GO" id="GO:1901605">
    <property type="term" value="P:alpha-amino acid metabolic process"/>
    <property type="evidence" value="ECO:0007669"/>
    <property type="project" value="TreeGrafter"/>
</dbReference>
<comment type="subunit">
    <text evidence="3">Homodimer.</text>
</comment>
<dbReference type="InterPro" id="IPR015424">
    <property type="entry name" value="PyrdxlP-dep_Trfase"/>
</dbReference>
<dbReference type="InterPro" id="IPR015422">
    <property type="entry name" value="PyrdxlP-dep_Trfase_small"/>
</dbReference>
<accession>A0A399IV70</accession>
<dbReference type="AlphaFoldDB" id="A0A399IV70"/>
<dbReference type="Proteomes" id="UP000265930">
    <property type="component" value="Unassembled WGS sequence"/>
</dbReference>
<evidence type="ECO:0000313" key="8">
    <source>
        <dbReference type="EMBL" id="RII36377.1"/>
    </source>
</evidence>
<keyword evidence="6" id="KW-0663">Pyridoxal phosphate</keyword>
<evidence type="ECO:0000313" key="9">
    <source>
        <dbReference type="Proteomes" id="UP000265930"/>
    </source>
</evidence>
<organism evidence="8 9">
    <name type="scientific">Clostridium chromiireducens</name>
    <dbReference type="NCBI Taxonomy" id="225345"/>
    <lineage>
        <taxon>Bacteria</taxon>
        <taxon>Bacillati</taxon>
        <taxon>Bacillota</taxon>
        <taxon>Clostridia</taxon>
        <taxon>Eubacteriales</taxon>
        <taxon>Clostridiaceae</taxon>
        <taxon>Clostridium</taxon>
    </lineage>
</organism>
<evidence type="ECO:0000256" key="6">
    <source>
        <dbReference type="ARBA" id="ARBA00022898"/>
    </source>
</evidence>
<evidence type="ECO:0000256" key="1">
    <source>
        <dbReference type="ARBA" id="ARBA00001933"/>
    </source>
</evidence>
<dbReference type="FunFam" id="3.40.640.10:FF:000053">
    <property type="entry name" value="Aminotransferase, class I"/>
    <property type="match status" value="1"/>
</dbReference>
<proteinExistence type="inferred from homology"/>
<protein>
    <submittedName>
        <fullName evidence="8">PLP-dependent aminotransferase family protein</fullName>
    </submittedName>
</protein>
<keyword evidence="5 8" id="KW-0808">Transferase</keyword>
<feature type="domain" description="Aminotransferase class I/classII large" evidence="7">
    <location>
        <begin position="45"/>
        <end position="383"/>
    </location>
</feature>
<dbReference type="InterPro" id="IPR004839">
    <property type="entry name" value="Aminotransferase_I/II_large"/>
</dbReference>
<dbReference type="PANTHER" id="PTHR42790">
    <property type="entry name" value="AMINOTRANSFERASE"/>
    <property type="match status" value="1"/>
</dbReference>